<organism evidence="3 6">
    <name type="scientific">Polyplax serrata</name>
    <name type="common">Common mouse louse</name>
    <dbReference type="NCBI Taxonomy" id="468196"/>
    <lineage>
        <taxon>Eukaryota</taxon>
        <taxon>Metazoa</taxon>
        <taxon>Ecdysozoa</taxon>
        <taxon>Arthropoda</taxon>
        <taxon>Hexapoda</taxon>
        <taxon>Insecta</taxon>
        <taxon>Pterygota</taxon>
        <taxon>Neoptera</taxon>
        <taxon>Paraneoptera</taxon>
        <taxon>Psocodea</taxon>
        <taxon>Troctomorpha</taxon>
        <taxon>Phthiraptera</taxon>
        <taxon>Anoplura</taxon>
        <taxon>Polyplacidae</taxon>
        <taxon>Polyplax</taxon>
    </lineage>
</organism>
<evidence type="ECO:0000313" key="5">
    <source>
        <dbReference type="Proteomes" id="UP001359485"/>
    </source>
</evidence>
<comment type="caution">
    <text evidence="3">The sequence shown here is derived from an EMBL/GenBank/DDBJ whole genome shotgun (WGS) entry which is preliminary data.</text>
</comment>
<dbReference type="Pfam" id="PF24237">
    <property type="entry name" value="INO80E"/>
    <property type="match status" value="1"/>
</dbReference>
<proteinExistence type="predicted"/>
<accession>A0AAN8PB98</accession>
<protein>
    <recommendedName>
        <fullName evidence="2">INO80 complex subunit E N-terminal domain-containing protein</fullName>
    </recommendedName>
</protein>
<dbReference type="EMBL" id="JAWJWF010000002">
    <property type="protein sequence ID" value="KAK6638259.1"/>
    <property type="molecule type" value="Genomic_DNA"/>
</dbReference>
<feature type="region of interest" description="Disordered" evidence="1">
    <location>
        <begin position="72"/>
        <end position="134"/>
    </location>
</feature>
<feature type="region of interest" description="Disordered" evidence="1">
    <location>
        <begin position="249"/>
        <end position="275"/>
    </location>
</feature>
<keyword evidence="5" id="KW-1185">Reference proteome</keyword>
<sequence>MVNHTMYSDDEDSQEDQFVNYKQKYRALKKNLRYLIYENECFQDELRKAQYNFVSISRDKSFLLDRILNYEKPQGPSSDSEATESSDEDDDAKMAASSSSSHFFPQRKKITKRKRSEAEANNGNINVTSDLVQGHTKPNQMKQVFTKPACGKGNLLIKKAKKPPTARKPTVKKEKDLQKPVNEKNLISSPIIKNYDINNVPIANEEQVDTSEQELPNSMPGVEFGFSSMTGTDGHLTREEVERHLESRRFSPELNTTATVPAELFSHEPDPESDFEDGEICEFIQLEEDGTSADVIME</sequence>
<feature type="compositionally biased region" description="Acidic residues" evidence="1">
    <location>
        <begin position="81"/>
        <end position="91"/>
    </location>
</feature>
<dbReference type="PANTHER" id="PTHR21812">
    <property type="entry name" value="INO80 COMPLEX SUBUNIT E"/>
    <property type="match status" value="1"/>
</dbReference>
<dbReference type="PANTHER" id="PTHR21812:SF1">
    <property type="entry name" value="INO80 COMPLEX SUBUNIT E"/>
    <property type="match status" value="1"/>
</dbReference>
<dbReference type="AlphaFoldDB" id="A0AAN8PB98"/>
<evidence type="ECO:0000259" key="2">
    <source>
        <dbReference type="Pfam" id="PF24237"/>
    </source>
</evidence>
<evidence type="ECO:0000313" key="3">
    <source>
        <dbReference type="EMBL" id="KAK6625190.1"/>
    </source>
</evidence>
<feature type="domain" description="INO80 complex subunit E N-terminal" evidence="2">
    <location>
        <begin position="20"/>
        <end position="67"/>
    </location>
</feature>
<gene>
    <name evidence="3" type="ORF">RUM43_005481</name>
    <name evidence="4" type="ORF">RUM44_008688</name>
</gene>
<feature type="compositionally biased region" description="Basic residues" evidence="1">
    <location>
        <begin position="105"/>
        <end position="115"/>
    </location>
</feature>
<dbReference type="InterPro" id="IPR026678">
    <property type="entry name" value="INO80E"/>
</dbReference>
<dbReference type="GO" id="GO:0006338">
    <property type="term" value="P:chromatin remodeling"/>
    <property type="evidence" value="ECO:0007669"/>
    <property type="project" value="InterPro"/>
</dbReference>
<name>A0AAN8PB98_POLSC</name>
<dbReference type="Proteomes" id="UP001372834">
    <property type="component" value="Unassembled WGS sequence"/>
</dbReference>
<evidence type="ECO:0000313" key="4">
    <source>
        <dbReference type="EMBL" id="KAK6638259.1"/>
    </source>
</evidence>
<evidence type="ECO:0000256" key="1">
    <source>
        <dbReference type="SAM" id="MobiDB-lite"/>
    </source>
</evidence>
<dbReference type="EMBL" id="JAWJWE010000037">
    <property type="protein sequence ID" value="KAK6625190.1"/>
    <property type="molecule type" value="Genomic_DNA"/>
</dbReference>
<dbReference type="InterPro" id="IPR056515">
    <property type="entry name" value="INO80E_N"/>
</dbReference>
<reference evidence="3 6" key="1">
    <citation type="submission" date="2023-10" db="EMBL/GenBank/DDBJ databases">
        <title>Genomes of two closely related lineages of the louse Polyplax serrata with different host specificities.</title>
        <authorList>
            <person name="Martinu J."/>
            <person name="Tarabai H."/>
            <person name="Stefka J."/>
            <person name="Hypsa V."/>
        </authorList>
    </citation>
    <scope>NUCLEOTIDE SEQUENCE [LARGE SCALE GENOMIC DNA]</scope>
    <source>
        <strain evidence="4">98ZLc_SE</strain>
        <strain evidence="3">HR10_N</strain>
    </source>
</reference>
<evidence type="ECO:0000313" key="6">
    <source>
        <dbReference type="Proteomes" id="UP001372834"/>
    </source>
</evidence>
<feature type="compositionally biased region" description="Polar residues" evidence="1">
    <location>
        <begin position="119"/>
        <end position="134"/>
    </location>
</feature>
<dbReference type="Proteomes" id="UP001359485">
    <property type="component" value="Unassembled WGS sequence"/>
</dbReference>
<dbReference type="GO" id="GO:0031011">
    <property type="term" value="C:Ino80 complex"/>
    <property type="evidence" value="ECO:0007669"/>
    <property type="project" value="InterPro"/>
</dbReference>